<dbReference type="EMBL" id="KK117759">
    <property type="protein sequence ID" value="KFM71352.1"/>
    <property type="molecule type" value="Genomic_DNA"/>
</dbReference>
<name>A0A087U1W3_STEMI</name>
<dbReference type="AlphaFoldDB" id="A0A087U1W3"/>
<dbReference type="Proteomes" id="UP000054359">
    <property type="component" value="Unassembled WGS sequence"/>
</dbReference>
<evidence type="ECO:0008006" key="3">
    <source>
        <dbReference type="Google" id="ProtNLM"/>
    </source>
</evidence>
<reference evidence="1 2" key="1">
    <citation type="submission" date="2013-11" db="EMBL/GenBank/DDBJ databases">
        <title>Genome sequencing of Stegodyphus mimosarum.</title>
        <authorList>
            <person name="Bechsgaard J."/>
        </authorList>
    </citation>
    <scope>NUCLEOTIDE SEQUENCE [LARGE SCALE GENOMIC DNA]</scope>
</reference>
<feature type="non-terminal residue" evidence="1">
    <location>
        <position position="66"/>
    </location>
</feature>
<evidence type="ECO:0000313" key="2">
    <source>
        <dbReference type="Proteomes" id="UP000054359"/>
    </source>
</evidence>
<sequence>MQLSHEVQRLHAIRLYAKRPIVCISLTAVHKRVRLVWCKQHMLWIRIQWNILHFTDEFRFSLDTHS</sequence>
<evidence type="ECO:0000313" key="1">
    <source>
        <dbReference type="EMBL" id="KFM71352.1"/>
    </source>
</evidence>
<gene>
    <name evidence="1" type="ORF">X975_00581</name>
</gene>
<proteinExistence type="predicted"/>
<keyword evidence="2" id="KW-1185">Reference proteome</keyword>
<organism evidence="1 2">
    <name type="scientific">Stegodyphus mimosarum</name>
    <name type="common">African social velvet spider</name>
    <dbReference type="NCBI Taxonomy" id="407821"/>
    <lineage>
        <taxon>Eukaryota</taxon>
        <taxon>Metazoa</taxon>
        <taxon>Ecdysozoa</taxon>
        <taxon>Arthropoda</taxon>
        <taxon>Chelicerata</taxon>
        <taxon>Arachnida</taxon>
        <taxon>Araneae</taxon>
        <taxon>Araneomorphae</taxon>
        <taxon>Entelegynae</taxon>
        <taxon>Eresoidea</taxon>
        <taxon>Eresidae</taxon>
        <taxon>Stegodyphus</taxon>
    </lineage>
</organism>
<accession>A0A087U1W3</accession>
<protein>
    <recommendedName>
        <fullName evidence="3">Transposase Tc1-like domain-containing protein</fullName>
    </recommendedName>
</protein>